<feature type="region of interest" description="N-terminal hotdog fold" evidence="9">
    <location>
        <begin position="903"/>
        <end position="1020"/>
    </location>
</feature>
<evidence type="ECO:0000313" key="14">
    <source>
        <dbReference type="Proteomes" id="UP000631670"/>
    </source>
</evidence>
<keyword evidence="3" id="KW-0596">Phosphopantetheine</keyword>
<dbReference type="InterPro" id="IPR006162">
    <property type="entry name" value="Ppantetheine_attach_site"/>
</dbReference>
<name>A0ABR9IGB6_9PSEU</name>
<evidence type="ECO:0000259" key="10">
    <source>
        <dbReference type="PROSITE" id="PS50075"/>
    </source>
</evidence>
<evidence type="ECO:0000256" key="2">
    <source>
        <dbReference type="ARBA" id="ARBA00004792"/>
    </source>
</evidence>
<dbReference type="RefSeq" id="WP_086857985.1">
    <property type="nucleotide sequence ID" value="NZ_JADBEG010000001.1"/>
</dbReference>
<evidence type="ECO:0000256" key="1">
    <source>
        <dbReference type="ARBA" id="ARBA00001957"/>
    </source>
</evidence>
<dbReference type="InterPro" id="IPR009081">
    <property type="entry name" value="PP-bd_ACP"/>
</dbReference>
<dbReference type="SMART" id="SM00825">
    <property type="entry name" value="PKS_KS"/>
    <property type="match status" value="2"/>
</dbReference>
<evidence type="ECO:0000259" key="11">
    <source>
        <dbReference type="PROSITE" id="PS52004"/>
    </source>
</evidence>
<dbReference type="InterPro" id="IPR020841">
    <property type="entry name" value="PKS_Beta-ketoAc_synthase_dom"/>
</dbReference>
<evidence type="ECO:0000256" key="6">
    <source>
        <dbReference type="ARBA" id="ARBA00023194"/>
    </source>
</evidence>
<evidence type="ECO:0000256" key="7">
    <source>
        <dbReference type="ARBA" id="ARBA00023268"/>
    </source>
</evidence>
<dbReference type="SUPFAM" id="SSF55048">
    <property type="entry name" value="Probable ACP-binding domain of malonyl-CoA ACP transacylase"/>
    <property type="match status" value="2"/>
</dbReference>
<dbReference type="InterPro" id="IPR014043">
    <property type="entry name" value="Acyl_transferase_dom"/>
</dbReference>
<dbReference type="InterPro" id="IPR029058">
    <property type="entry name" value="AB_hydrolase_fold"/>
</dbReference>
<dbReference type="InterPro" id="IPR016039">
    <property type="entry name" value="Thiolase-like"/>
</dbReference>
<dbReference type="Pfam" id="PF00109">
    <property type="entry name" value="ketoacyl-synt"/>
    <property type="match status" value="2"/>
</dbReference>
<dbReference type="Pfam" id="PF21089">
    <property type="entry name" value="PKS_DH_N"/>
    <property type="match status" value="1"/>
</dbReference>
<keyword evidence="6" id="KW-0045">Antibiotic biosynthesis</keyword>
<dbReference type="Pfam" id="PF22953">
    <property type="entry name" value="SpnB_Rossmann"/>
    <property type="match status" value="1"/>
</dbReference>
<dbReference type="InterPro" id="IPR001227">
    <property type="entry name" value="Ac_transferase_dom_sf"/>
</dbReference>
<feature type="domain" description="Ketosynthase family 3 (KS3)" evidence="11">
    <location>
        <begin position="1665"/>
        <end position="2088"/>
    </location>
</feature>
<dbReference type="Pfam" id="PF08659">
    <property type="entry name" value="KR"/>
    <property type="match status" value="1"/>
</dbReference>
<dbReference type="SMART" id="SM00822">
    <property type="entry name" value="PKS_KR"/>
    <property type="match status" value="1"/>
</dbReference>
<dbReference type="Pfam" id="PF14765">
    <property type="entry name" value="PS-DH"/>
    <property type="match status" value="1"/>
</dbReference>
<dbReference type="InterPro" id="IPR013968">
    <property type="entry name" value="PKS_KR"/>
</dbReference>
<dbReference type="PROSITE" id="PS52019">
    <property type="entry name" value="PKS_MFAS_DH"/>
    <property type="match status" value="1"/>
</dbReference>
<dbReference type="InterPro" id="IPR036736">
    <property type="entry name" value="ACP-like_sf"/>
</dbReference>
<dbReference type="InterPro" id="IPR032821">
    <property type="entry name" value="PKS_assoc"/>
</dbReference>
<dbReference type="Gene3D" id="1.10.1200.10">
    <property type="entry name" value="ACP-like"/>
    <property type="match status" value="2"/>
</dbReference>
<evidence type="ECO:0000256" key="3">
    <source>
        <dbReference type="ARBA" id="ARBA00022450"/>
    </source>
</evidence>
<dbReference type="InterPro" id="IPR014031">
    <property type="entry name" value="Ketoacyl_synth_C"/>
</dbReference>
<proteinExistence type="predicted"/>
<dbReference type="InterPro" id="IPR050091">
    <property type="entry name" value="PKS_NRPS_Biosynth_Enz"/>
</dbReference>
<evidence type="ECO:0000256" key="9">
    <source>
        <dbReference type="PROSITE-ProRule" id="PRU01363"/>
    </source>
</evidence>
<dbReference type="PROSITE" id="PS52004">
    <property type="entry name" value="KS3_2"/>
    <property type="match status" value="2"/>
</dbReference>
<dbReference type="InterPro" id="IPR036291">
    <property type="entry name" value="NAD(P)-bd_dom_sf"/>
</dbReference>
<dbReference type="EMBL" id="JADBEG010000001">
    <property type="protein sequence ID" value="MBE1502218.1"/>
    <property type="molecule type" value="Genomic_DNA"/>
</dbReference>
<dbReference type="CDD" id="cd08956">
    <property type="entry name" value="KR_3_FAS_SDR_x"/>
    <property type="match status" value="1"/>
</dbReference>
<dbReference type="PROSITE" id="PS00606">
    <property type="entry name" value="KS3_1"/>
    <property type="match status" value="2"/>
</dbReference>
<sequence length="2841" mass="296580">MDNEEKLRYFLKRVTADLQDTRRRLQEAQTPEPIAIVGLGCRFPGGVRTPAQLWDLVDGGRDAISGFPEDRGWELGSLYDPDPETPGTSYVREGGFLDGVADFDAGFFGISPREALAMDPQQRLLLETSWEAFEHAGIRPPSLKGSRTGVFVGSNGQDYGTLMLSAAEALEGHLATSNAASVLSGRVAYAFGLEGPTLTVDTACSSSLVALHLAVQALRQGECDLALAGGITVLPTPGSFIAFSRLRGLAADGRCKAFAEAADGTSWGEGSGMVVVERLSDARRNGHPVLAIVRGSAVNSDGASNGLTAPNGPSQQRVIRAALADAGLSTADVDVVEAHGTGTTLGDPIEAQALLATYGQDREAPLWLGSVKSNIGHTQAAAGVAGVIKMVMALRHGVLPQTLHVDELSSRVDWSAGAVEVLTERREWPSERTRRAAISAFGMSGTNVHTILEEAPAEDLPVAGPDEPGQVVPWVLSARSAEALRAQAAALEGVAGSVGDIGLSLATTRSAFDHRAVVVGDRDGLAAGLAALAEDLPAPAVVKGTAAAGKVAMVFPGQGSQWAGMAVDLLAESPVFAARMNECAMALSSFVDWPLTDAIRDSAMLERVDVVQPALFAVMVSLAELWRSYGVEPAAVVGHSQGEIAAAVVSGALSLEDGARVVALRSQAILELAGQGGMVSLAEPADAVTARITPWGERLSIAAINGPAAVVVSGTPDALDELMAACAADDVRAKRIPVDYASHSPQVERIRERLLEVLAPVRPAKATTGFFSTVTGDWLDGTELDAEYWYTNLRRPVRLDTAVTALTGQGFRAFVEASPHPVLTMAIGDAAFGTLRRGEGGLARFHTSLAEAWVHGVDVRWDDAFPGARRTELPTYAFQHERYWPRLVAVGDAGGLGLTSAEHPLLGAVVGLADSGGAVLTGKLSLHSLPWLADHRVGGEVLLPGTAFVELAIRAGDQVGRRTLDELTLETPLVLPSTGGVHLQVSVREDGELAIFSRPDEFTPWTRHATGLLTEASLSRESDASEWPPAGAERAEIEGFYPAMAATGVDYGPAFRGLRAVWTRGSEVFAEVKLPEALRGDAARFGLHPALLDAALHAAGFGALSAGGDGPKLPFAWSGVSLTASGATVLRVTLTPGSGDAVSLTLADETGAPVGEVRSLTLRTPAKAESTSDALFEVTWPELTGAELTSEFTVFRVPDGTVRETTTAVLARLQESLADEGLLVVVTSGAVSVGGEDVPNLAAAAVTGLVRSAQAENPGRFVLLDADQVPAELPAGEPQLALRGGKWHVPRLARASTSDIAPAWGDDAVLITGASGLLGGLVARHLVTRHGVRRLLLLSRRGPLPELVAELSELGATATAIACDVADRAQLAAVLAEHSVSAVVHAAGVLDDGVVESLTPERLDAVLRPKADAALNLHELTSGLSAFVLFSSFAATMGGAGQANYAAANAYLDALAQHRRAHGLPAVALAWGLWAEASSMTGHLAEGDLHRMAGAGMTPLTSELGLALFDRAVAADQAVLAPVKLELAALRRQPVTPALLHGLLPPARRQAAAAVAKSSFADRLAGLSADDRTRQVLELVRGLVAGVLGYGSAAAVEPARAFKELGFDSLTALELRNRLAAETGLRLPATLVFDHPNPQALTQYVVERVSGESSQVAVRTRRVDGDPIVVVGIGCRYPGGVRGPEDLWDLVAAGRDAVAGLPDDRGWDLDALYDPDPDHPGTSYAKEGAFLYDAADFDAGFFGISPREALAMDPQQRLLLETSWEALERAGIDPESLRGSRTGVFTGVMYSDYASRPLAVPEGVDGFLGTGSSASVVSGRIAYAFGLEGPALTVDTACSSSLVALHLACQSLRQGECDLALAGGVTVLSTPGVFIDFSRQRGLAADGRCKSFADAADGTGWGEGAGILAVERLSDARRLGHPVLAVVRGTAVNSDGASNGLTAPNGPSQQRVIRAALAGAGLQPSEVDVVEGHGTGTTLGDPIEAQAILATYGQDRSTPLWLGSLKSNIGHTQAAAGVGGVIKMIMAMRHGVLPPTLHVDTPSSHVDWTAGSVELLTEAREWVSDRPRRAGVSSFGVSGTNAHAILEQAPVSQPVAVERGEAGLLPWVLSGRTEAALRAQAAQLLGVTEHPADVGLSLASSRSRFAHRAVVHGATVEELSAGLTALADGRSAPNVVTGRERPGRLAVLFTGQGAQRVGMGQDLYARFPVYAAAFDEVLAHFTPSLRNAFTDPELLDRTEFTQPALFAVEVALYRLVESFGIRPDFVAGHSIGEITAAHVAGVLSLEDACRLVAARASLMQALPPGGAMVSIAAPESAITLTEGVSIAAVNGPESVVISGDEAAVLAIAAQFPKTKRLTVSHAFHSPLMDPMLDEFRAVAESLEHRPATIPVISNVSGALAEPFTVDYWVRHVRETVRFADGVSTLKAAGVDVFLELGPDGVLSAMIDGTAISALRRDRSEERALLTALSTVHASGADVDWAPFFPGAVRVDLPTYAFQRSRYWLDMVLPESVVPEAGELPVTESITEPITEPIAGRLADLPAADRHGWLLGWVRAEVAATLGHPSVDAVEPESAFADLGFTSLGVVELRNRISAATGLELPAALVWDYPTVAELTEHLLANISLSAPDAGGSLGALFRTARETGRTAEFRTFLAAASQFLPPAPWAPRPRRVATGASRPLLFAFGTLTGSTQWCEEITARFDGVREAWLLPAPGFDGETSAPADLDTLVATAAEAIREQAAGEPFVVLGSGSGALLAAAVADAAGATGVVLADPAEVEFDELSETVTDAELTTVGAYLRLFGAAIAAPRVPVLTLKTGEDVADAARQLHAWLVEELPSPCR</sequence>
<dbReference type="Pfam" id="PF08990">
    <property type="entry name" value="Docking"/>
    <property type="match status" value="1"/>
</dbReference>
<dbReference type="SMART" id="SM00824">
    <property type="entry name" value="PKS_TE"/>
    <property type="match status" value="1"/>
</dbReference>
<keyword evidence="5" id="KW-0808">Transferase</keyword>
<dbReference type="SMART" id="SM01294">
    <property type="entry name" value="PKS_PP_betabranch"/>
    <property type="match status" value="2"/>
</dbReference>
<evidence type="ECO:0000256" key="5">
    <source>
        <dbReference type="ARBA" id="ARBA00022679"/>
    </source>
</evidence>
<keyword evidence="7" id="KW-0511">Multifunctional enzyme</keyword>
<keyword evidence="14" id="KW-1185">Reference proteome</keyword>
<evidence type="ECO:0000259" key="12">
    <source>
        <dbReference type="PROSITE" id="PS52019"/>
    </source>
</evidence>
<feature type="region of interest" description="C-terminal hotdog fold" evidence="9">
    <location>
        <begin position="1032"/>
        <end position="1171"/>
    </location>
</feature>
<dbReference type="CDD" id="cd00833">
    <property type="entry name" value="PKS"/>
    <property type="match status" value="2"/>
</dbReference>
<dbReference type="InterPro" id="IPR055123">
    <property type="entry name" value="SpnB-like_Rossmann"/>
</dbReference>
<dbReference type="SMART" id="SM00826">
    <property type="entry name" value="PKS_DH"/>
    <property type="match status" value="1"/>
</dbReference>
<dbReference type="SMART" id="SM00827">
    <property type="entry name" value="PKS_AT"/>
    <property type="match status" value="2"/>
</dbReference>
<dbReference type="InterPro" id="IPR020807">
    <property type="entry name" value="PKS_DH"/>
</dbReference>
<feature type="active site" description="Proton acceptor; for dehydratase activity" evidence="9">
    <location>
        <position position="935"/>
    </location>
</feature>
<comment type="cofactor">
    <cofactor evidence="1">
        <name>pantetheine 4'-phosphate</name>
        <dbReference type="ChEBI" id="CHEBI:47942"/>
    </cofactor>
</comment>
<dbReference type="InterPro" id="IPR016036">
    <property type="entry name" value="Malonyl_transacylase_ACP-bd"/>
</dbReference>
<dbReference type="PROSITE" id="PS00012">
    <property type="entry name" value="PHOSPHOPANTETHEINE"/>
    <property type="match status" value="1"/>
</dbReference>
<dbReference type="Pfam" id="PF16197">
    <property type="entry name" value="KAsynt_C_assoc"/>
    <property type="match status" value="2"/>
</dbReference>
<dbReference type="PANTHER" id="PTHR43775">
    <property type="entry name" value="FATTY ACID SYNTHASE"/>
    <property type="match status" value="1"/>
</dbReference>
<keyword evidence="4" id="KW-0597">Phosphoprotein</keyword>
<dbReference type="SMART" id="SM00823">
    <property type="entry name" value="PKS_PP"/>
    <property type="match status" value="2"/>
</dbReference>
<dbReference type="SUPFAM" id="SSF51735">
    <property type="entry name" value="NAD(P)-binding Rossmann-fold domains"/>
    <property type="match status" value="2"/>
</dbReference>
<dbReference type="SUPFAM" id="SSF53901">
    <property type="entry name" value="Thiolase-like"/>
    <property type="match status" value="2"/>
</dbReference>
<evidence type="ECO:0000256" key="4">
    <source>
        <dbReference type="ARBA" id="ARBA00022553"/>
    </source>
</evidence>
<dbReference type="Gene3D" id="3.40.366.10">
    <property type="entry name" value="Malonyl-Coenzyme A Acyl Carrier Protein, domain 2"/>
    <property type="match status" value="2"/>
</dbReference>
<dbReference type="Gene3D" id="3.40.50.720">
    <property type="entry name" value="NAD(P)-binding Rossmann-like Domain"/>
    <property type="match status" value="1"/>
</dbReference>
<evidence type="ECO:0000256" key="8">
    <source>
        <dbReference type="ARBA" id="ARBA00023315"/>
    </source>
</evidence>
<keyword evidence="8" id="KW-0012">Acyltransferase</keyword>
<dbReference type="Gene3D" id="3.40.47.10">
    <property type="match status" value="2"/>
</dbReference>
<evidence type="ECO:0000313" key="13">
    <source>
        <dbReference type="EMBL" id="MBE1502218.1"/>
    </source>
</evidence>
<dbReference type="InterPro" id="IPR014030">
    <property type="entry name" value="Ketoacyl_synth_N"/>
</dbReference>
<dbReference type="SUPFAM" id="SSF53474">
    <property type="entry name" value="alpha/beta-Hydrolases"/>
    <property type="match status" value="1"/>
</dbReference>
<gene>
    <name evidence="13" type="ORF">H4696_009318</name>
</gene>
<dbReference type="InterPro" id="IPR018201">
    <property type="entry name" value="Ketoacyl_synth_AS"/>
</dbReference>
<organism evidence="13 14">
    <name type="scientific">Amycolatopsis lexingtonensis</name>
    <dbReference type="NCBI Taxonomy" id="218822"/>
    <lineage>
        <taxon>Bacteria</taxon>
        <taxon>Bacillati</taxon>
        <taxon>Actinomycetota</taxon>
        <taxon>Actinomycetes</taxon>
        <taxon>Pseudonocardiales</taxon>
        <taxon>Pseudonocardiaceae</taxon>
        <taxon>Amycolatopsis</taxon>
    </lineage>
</organism>
<dbReference type="InterPro" id="IPR049552">
    <property type="entry name" value="PKS_DH_N"/>
</dbReference>
<dbReference type="InterPro" id="IPR049551">
    <property type="entry name" value="PKS_DH_C"/>
</dbReference>
<dbReference type="InterPro" id="IPR049900">
    <property type="entry name" value="PKS_mFAS_DH"/>
</dbReference>
<dbReference type="SUPFAM" id="SSF47336">
    <property type="entry name" value="ACP-like"/>
    <property type="match status" value="2"/>
</dbReference>
<dbReference type="Pfam" id="PF02801">
    <property type="entry name" value="Ketoacyl-synt_C"/>
    <property type="match status" value="2"/>
</dbReference>
<comment type="pathway">
    <text evidence="2">Antibiotic biosynthesis.</text>
</comment>
<feature type="domain" description="PKS/mFAS DH" evidence="12">
    <location>
        <begin position="903"/>
        <end position="1171"/>
    </location>
</feature>
<dbReference type="PANTHER" id="PTHR43775:SF51">
    <property type="entry name" value="INACTIVE PHENOLPHTHIOCEROL SYNTHESIS POLYKETIDE SYNTHASE TYPE I PKS1-RELATED"/>
    <property type="match status" value="1"/>
</dbReference>
<dbReference type="InterPro" id="IPR020802">
    <property type="entry name" value="TesA-like"/>
</dbReference>
<dbReference type="Pfam" id="PF00550">
    <property type="entry name" value="PP-binding"/>
    <property type="match status" value="2"/>
</dbReference>
<dbReference type="InterPro" id="IPR020806">
    <property type="entry name" value="PKS_PP-bd"/>
</dbReference>
<dbReference type="PROSITE" id="PS50075">
    <property type="entry name" value="CARRIER"/>
    <property type="match status" value="2"/>
</dbReference>
<dbReference type="Proteomes" id="UP000631670">
    <property type="component" value="Unassembled WGS sequence"/>
</dbReference>
<dbReference type="InterPro" id="IPR016035">
    <property type="entry name" value="Acyl_Trfase/lysoPLipase"/>
</dbReference>
<accession>A0ABR9IGB6</accession>
<dbReference type="InterPro" id="IPR042104">
    <property type="entry name" value="PKS_dehydratase_sf"/>
</dbReference>
<feature type="domain" description="Carrier" evidence="10">
    <location>
        <begin position="1574"/>
        <end position="1649"/>
    </location>
</feature>
<dbReference type="Pfam" id="PF00698">
    <property type="entry name" value="Acyl_transf_1"/>
    <property type="match status" value="2"/>
</dbReference>
<feature type="domain" description="Ketosynthase family 3 (KS3)" evidence="11">
    <location>
        <begin position="31"/>
        <end position="454"/>
    </location>
</feature>
<dbReference type="Gene3D" id="3.30.70.3290">
    <property type="match status" value="2"/>
</dbReference>
<dbReference type="SUPFAM" id="SSF52151">
    <property type="entry name" value="FabD/lysophospholipase-like"/>
    <property type="match status" value="2"/>
</dbReference>
<dbReference type="Gene3D" id="3.40.50.1820">
    <property type="entry name" value="alpha/beta hydrolase"/>
    <property type="match status" value="1"/>
</dbReference>
<comment type="caution">
    <text evidence="13">The sequence shown here is derived from an EMBL/GenBank/DDBJ whole genome shotgun (WGS) entry which is preliminary data.</text>
</comment>
<feature type="domain" description="Carrier" evidence="10">
    <location>
        <begin position="2547"/>
        <end position="2622"/>
    </location>
</feature>
<dbReference type="InterPro" id="IPR015083">
    <property type="entry name" value="NorB/c/GfsB-D-like_docking"/>
</dbReference>
<protein>
    <submittedName>
        <fullName evidence="13">Polyketide synthase 12</fullName>
    </submittedName>
</protein>
<reference evidence="13 14" key="1">
    <citation type="submission" date="2020-10" db="EMBL/GenBank/DDBJ databases">
        <title>Sequencing the genomes of 1000 actinobacteria strains.</title>
        <authorList>
            <person name="Klenk H.-P."/>
        </authorList>
    </citation>
    <scope>NUCLEOTIDE SEQUENCE [LARGE SCALE GENOMIC DNA]</scope>
    <source>
        <strain evidence="13 14">DSM 44653</strain>
    </source>
</reference>
<dbReference type="Gene3D" id="3.10.129.110">
    <property type="entry name" value="Polyketide synthase dehydratase"/>
    <property type="match status" value="1"/>
</dbReference>
<feature type="active site" description="Proton donor; for dehydratase activity" evidence="9">
    <location>
        <position position="1093"/>
    </location>
</feature>
<dbReference type="InterPro" id="IPR057326">
    <property type="entry name" value="KR_dom"/>
</dbReference>